<evidence type="ECO:0000256" key="1">
    <source>
        <dbReference type="SAM" id="Phobius"/>
    </source>
</evidence>
<dbReference type="EMBL" id="PCWR01000007">
    <property type="protein sequence ID" value="PIR07574.1"/>
    <property type="molecule type" value="Genomic_DNA"/>
</dbReference>
<dbReference type="GO" id="GO:0043683">
    <property type="term" value="P:type IV pilus assembly"/>
    <property type="evidence" value="ECO:0007669"/>
    <property type="project" value="InterPro"/>
</dbReference>
<name>A0A2H0NFD0_9BACT</name>
<dbReference type="Proteomes" id="UP000228867">
    <property type="component" value="Unassembled WGS sequence"/>
</dbReference>
<dbReference type="AlphaFoldDB" id="A0A2H0NFD0"/>
<proteinExistence type="predicted"/>
<dbReference type="GO" id="GO:0043107">
    <property type="term" value="P:type IV pilus-dependent motility"/>
    <property type="evidence" value="ECO:0007669"/>
    <property type="project" value="InterPro"/>
</dbReference>
<dbReference type="InterPro" id="IPR014717">
    <property type="entry name" value="Transl_elong_EF1B/ribsomal_bS6"/>
</dbReference>
<sequence>MNRFYKKLAFQILIFILIIGAGTTGLIFFGSNIKNYVKKIIFARQEIANRSSDLTSLAILKSQYSDRGKNYLDVLKSILPGRDQLIEFSKNLQQIAGQNKIDFGFSFTGESLATTSSLGFAGFNLNVKGGTNQLNQFFQELTKSQFLTVLDNLDLNRVDDNQQMIIRGRVFFR</sequence>
<keyword evidence="1" id="KW-0812">Transmembrane</keyword>
<evidence type="ECO:0008006" key="4">
    <source>
        <dbReference type="Google" id="ProtNLM"/>
    </source>
</evidence>
<dbReference type="Pfam" id="PF04350">
    <property type="entry name" value="PilO"/>
    <property type="match status" value="1"/>
</dbReference>
<dbReference type="Gene3D" id="3.30.70.60">
    <property type="match status" value="1"/>
</dbReference>
<accession>A0A2H0NFD0</accession>
<protein>
    <recommendedName>
        <fullName evidence="4">Methyl-accepting chemotaxis protein</fullName>
    </recommendedName>
</protein>
<evidence type="ECO:0000313" key="3">
    <source>
        <dbReference type="Proteomes" id="UP000228867"/>
    </source>
</evidence>
<feature type="transmembrane region" description="Helical" evidence="1">
    <location>
        <begin position="12"/>
        <end position="30"/>
    </location>
</feature>
<dbReference type="InterPro" id="IPR007445">
    <property type="entry name" value="PilO"/>
</dbReference>
<evidence type="ECO:0000313" key="2">
    <source>
        <dbReference type="EMBL" id="PIR07574.1"/>
    </source>
</evidence>
<gene>
    <name evidence="2" type="ORF">COV54_00190</name>
</gene>
<keyword evidence="1" id="KW-0472">Membrane</keyword>
<reference evidence="2 3" key="1">
    <citation type="submission" date="2017-09" db="EMBL/GenBank/DDBJ databases">
        <title>Depth-based differentiation of microbial function through sediment-hosted aquifers and enrichment of novel symbionts in the deep terrestrial subsurface.</title>
        <authorList>
            <person name="Probst A.J."/>
            <person name="Ladd B."/>
            <person name="Jarett J.K."/>
            <person name="Geller-Mcgrath D.E."/>
            <person name="Sieber C.M."/>
            <person name="Emerson J.B."/>
            <person name="Anantharaman K."/>
            <person name="Thomas B.C."/>
            <person name="Malmstrom R."/>
            <person name="Stieglmeier M."/>
            <person name="Klingl A."/>
            <person name="Woyke T."/>
            <person name="Ryan C.M."/>
            <person name="Banfield J.F."/>
        </authorList>
    </citation>
    <scope>NUCLEOTIDE SEQUENCE [LARGE SCALE GENOMIC DNA]</scope>
    <source>
        <strain evidence="2">CG11_big_fil_rev_8_21_14_0_20_38_23</strain>
    </source>
</reference>
<comment type="caution">
    <text evidence="2">The sequence shown here is derived from an EMBL/GenBank/DDBJ whole genome shotgun (WGS) entry which is preliminary data.</text>
</comment>
<organism evidence="2 3">
    <name type="scientific">Candidatus Jorgensenbacteria bacterium CG11_big_fil_rev_8_21_14_0_20_38_23</name>
    <dbReference type="NCBI Taxonomy" id="1974594"/>
    <lineage>
        <taxon>Bacteria</taxon>
        <taxon>Candidatus Joergenseniibacteriota</taxon>
    </lineage>
</organism>
<keyword evidence="1" id="KW-1133">Transmembrane helix</keyword>